<evidence type="ECO:0000256" key="3">
    <source>
        <dbReference type="ARBA" id="ARBA00023274"/>
    </source>
</evidence>
<evidence type="ECO:0000256" key="1">
    <source>
        <dbReference type="ARBA" id="ARBA00006598"/>
    </source>
</evidence>
<evidence type="ECO:0000313" key="8">
    <source>
        <dbReference type="EMBL" id="KKS84187.1"/>
    </source>
</evidence>
<evidence type="ECO:0000256" key="7">
    <source>
        <dbReference type="SAM" id="MobiDB-lite"/>
    </source>
</evidence>
<keyword evidence="2 5" id="KW-0689">Ribosomal protein</keyword>
<evidence type="ECO:0000256" key="5">
    <source>
        <dbReference type="HAMAP-Rule" id="MF_00514"/>
    </source>
</evidence>
<dbReference type="NCBIfam" id="TIGR00001">
    <property type="entry name" value="rpmI_bact"/>
    <property type="match status" value="1"/>
</dbReference>
<dbReference type="EMBL" id="LCFB01000025">
    <property type="protein sequence ID" value="KKS84187.1"/>
    <property type="molecule type" value="Genomic_DNA"/>
</dbReference>
<evidence type="ECO:0000313" key="9">
    <source>
        <dbReference type="Proteomes" id="UP000034543"/>
    </source>
</evidence>
<dbReference type="Pfam" id="PF01632">
    <property type="entry name" value="Ribosomal_L35p"/>
    <property type="match status" value="1"/>
</dbReference>
<dbReference type="GO" id="GO:0003735">
    <property type="term" value="F:structural constituent of ribosome"/>
    <property type="evidence" value="ECO:0007669"/>
    <property type="project" value="InterPro"/>
</dbReference>
<dbReference type="PANTHER" id="PTHR33343:SF1">
    <property type="entry name" value="LARGE RIBOSOMAL SUBUNIT PROTEIN BL35M"/>
    <property type="match status" value="1"/>
</dbReference>
<accession>A0A0G1CF81</accession>
<dbReference type="InterPro" id="IPR021137">
    <property type="entry name" value="Ribosomal_bL35-like"/>
</dbReference>
<sequence length="64" mass="7308">MKAKTNKIASKRFKITKTGKILRARQNSRHLRHNKSKSQKRGFKKGAQVSNSFTAGIKHQLPYA</sequence>
<protein>
    <recommendedName>
        <fullName evidence="4 5">Large ribosomal subunit protein bL35</fullName>
    </recommendedName>
</protein>
<dbReference type="InterPro" id="IPR001706">
    <property type="entry name" value="Ribosomal_bL35"/>
</dbReference>
<feature type="region of interest" description="Disordered" evidence="7">
    <location>
        <begin position="27"/>
        <end position="64"/>
    </location>
</feature>
<keyword evidence="3 5" id="KW-0687">Ribonucleoprotein</keyword>
<dbReference type="FunFam" id="4.10.410.60:FF:000001">
    <property type="entry name" value="50S ribosomal protein L35"/>
    <property type="match status" value="1"/>
</dbReference>
<proteinExistence type="inferred from homology"/>
<comment type="similarity">
    <text evidence="1 5 6">Belongs to the bacterial ribosomal protein bL35 family.</text>
</comment>
<evidence type="ECO:0000256" key="4">
    <source>
        <dbReference type="ARBA" id="ARBA00071664"/>
    </source>
</evidence>
<dbReference type="HAMAP" id="MF_00514">
    <property type="entry name" value="Ribosomal_bL35"/>
    <property type="match status" value="1"/>
</dbReference>
<evidence type="ECO:0000256" key="6">
    <source>
        <dbReference type="RuleBase" id="RU000568"/>
    </source>
</evidence>
<comment type="caution">
    <text evidence="8">The sequence shown here is derived from an EMBL/GenBank/DDBJ whole genome shotgun (WGS) entry which is preliminary data.</text>
</comment>
<dbReference type="Proteomes" id="UP000034543">
    <property type="component" value="Unassembled WGS sequence"/>
</dbReference>
<organism evidence="8 9">
    <name type="scientific">Candidatus Gottesmanbacteria bacterium GW2011_GWA1_43_11</name>
    <dbReference type="NCBI Taxonomy" id="1618436"/>
    <lineage>
        <taxon>Bacteria</taxon>
        <taxon>Candidatus Gottesmaniibacteriota</taxon>
    </lineage>
</organism>
<dbReference type="Gene3D" id="4.10.410.60">
    <property type="match status" value="1"/>
</dbReference>
<dbReference type="PRINTS" id="PR00064">
    <property type="entry name" value="RIBOSOMALL35"/>
</dbReference>
<dbReference type="InterPro" id="IPR037229">
    <property type="entry name" value="Ribosomal_bL35_sf"/>
</dbReference>
<gene>
    <name evidence="5" type="primary">rpmI</name>
    <name evidence="8" type="ORF">UV59_C0025G0008</name>
</gene>
<evidence type="ECO:0000256" key="2">
    <source>
        <dbReference type="ARBA" id="ARBA00022980"/>
    </source>
</evidence>
<dbReference type="GO" id="GO:0006412">
    <property type="term" value="P:translation"/>
    <property type="evidence" value="ECO:0007669"/>
    <property type="project" value="UniProtKB-UniRule"/>
</dbReference>
<dbReference type="AlphaFoldDB" id="A0A0G1CF81"/>
<dbReference type="PANTHER" id="PTHR33343">
    <property type="entry name" value="54S RIBOSOMAL PROTEIN BL35M"/>
    <property type="match status" value="1"/>
</dbReference>
<feature type="compositionally biased region" description="Basic residues" evidence="7">
    <location>
        <begin position="27"/>
        <end position="44"/>
    </location>
</feature>
<dbReference type="STRING" id="1618436.UV59_C0025G0008"/>
<dbReference type="SUPFAM" id="SSF143034">
    <property type="entry name" value="L35p-like"/>
    <property type="match status" value="1"/>
</dbReference>
<name>A0A0G1CF81_9BACT</name>
<reference evidence="8 9" key="1">
    <citation type="journal article" date="2015" name="Nature">
        <title>rRNA introns, odd ribosomes, and small enigmatic genomes across a large radiation of phyla.</title>
        <authorList>
            <person name="Brown C.T."/>
            <person name="Hug L.A."/>
            <person name="Thomas B.C."/>
            <person name="Sharon I."/>
            <person name="Castelle C.J."/>
            <person name="Singh A."/>
            <person name="Wilkins M.J."/>
            <person name="Williams K.H."/>
            <person name="Banfield J.F."/>
        </authorList>
    </citation>
    <scope>NUCLEOTIDE SEQUENCE [LARGE SCALE GENOMIC DNA]</scope>
</reference>
<dbReference type="GO" id="GO:0022625">
    <property type="term" value="C:cytosolic large ribosomal subunit"/>
    <property type="evidence" value="ECO:0007669"/>
    <property type="project" value="TreeGrafter"/>
</dbReference>